<keyword evidence="5 12" id="KW-0132">Cell division</keyword>
<dbReference type="GO" id="GO:0005829">
    <property type="term" value="C:cytosol"/>
    <property type="evidence" value="ECO:0007669"/>
    <property type="project" value="TreeGrafter"/>
</dbReference>
<evidence type="ECO:0000256" key="8">
    <source>
        <dbReference type="ARBA" id="ARBA00023306"/>
    </source>
</evidence>
<evidence type="ECO:0000256" key="11">
    <source>
        <dbReference type="ARBA" id="ARBA00033158"/>
    </source>
</evidence>
<sequence length="104" mass="11476">MSQDISTLDVFILDKAYKIACPLAEQDNLRRSAQYLDRKMREIRGSGRVLGLERIAVIAALNISHELLTLRQQHSGDGVSPADIATLMKRMEAALIETGHSGTN</sequence>
<dbReference type="Pfam" id="PF05164">
    <property type="entry name" value="ZapA"/>
    <property type="match status" value="1"/>
</dbReference>
<evidence type="ECO:0000256" key="3">
    <source>
        <dbReference type="ARBA" id="ARBA00015195"/>
    </source>
</evidence>
<accession>A0A2P6AUB5</accession>
<dbReference type="Gene3D" id="3.30.160.880">
    <property type="entry name" value="Cell division protein ZapA protomer, N-terminal domain"/>
    <property type="match status" value="1"/>
</dbReference>
<dbReference type="InterPro" id="IPR036192">
    <property type="entry name" value="Cell_div_ZapA-like_sf"/>
</dbReference>
<evidence type="ECO:0000256" key="7">
    <source>
        <dbReference type="ARBA" id="ARBA00023210"/>
    </source>
</evidence>
<dbReference type="SUPFAM" id="SSF102829">
    <property type="entry name" value="Cell division protein ZapA-like"/>
    <property type="match status" value="1"/>
</dbReference>
<organism evidence="12 13">
    <name type="scientific">Amnimonas aquatica</name>
    <dbReference type="NCBI Taxonomy" id="2094561"/>
    <lineage>
        <taxon>Bacteria</taxon>
        <taxon>Pseudomonadati</taxon>
        <taxon>Pseudomonadota</taxon>
        <taxon>Gammaproteobacteria</taxon>
        <taxon>Moraxellales</taxon>
        <taxon>Moraxellaceae</taxon>
        <taxon>Amnimonas</taxon>
    </lineage>
</organism>
<comment type="caution">
    <text evidence="12">The sequence shown here is derived from an EMBL/GenBank/DDBJ whole genome shotgun (WGS) entry which is preliminary data.</text>
</comment>
<dbReference type="EMBL" id="PTQZ01000025">
    <property type="protein sequence ID" value="PQA49474.1"/>
    <property type="molecule type" value="Genomic_DNA"/>
</dbReference>
<keyword evidence="7" id="KW-0717">Septation</keyword>
<keyword evidence="4" id="KW-0963">Cytoplasm</keyword>
<comment type="subcellular location">
    <subcellularLocation>
        <location evidence="1">Cytoplasm</location>
    </subcellularLocation>
</comment>
<dbReference type="AlphaFoldDB" id="A0A2P6AUB5"/>
<evidence type="ECO:0000313" key="12">
    <source>
        <dbReference type="EMBL" id="PQA49474.1"/>
    </source>
</evidence>
<gene>
    <name evidence="12" type="ORF">C5O18_02235</name>
</gene>
<comment type="subunit">
    <text evidence="10">Homodimer. Interacts with FtsZ.</text>
</comment>
<evidence type="ECO:0000313" key="13">
    <source>
        <dbReference type="Proteomes" id="UP000243900"/>
    </source>
</evidence>
<dbReference type="GO" id="GO:0032153">
    <property type="term" value="C:cell division site"/>
    <property type="evidence" value="ECO:0007669"/>
    <property type="project" value="TreeGrafter"/>
</dbReference>
<evidence type="ECO:0000256" key="1">
    <source>
        <dbReference type="ARBA" id="ARBA00004496"/>
    </source>
</evidence>
<protein>
    <recommendedName>
        <fullName evidence="3">Cell division protein ZapA</fullName>
    </recommendedName>
    <alternativeName>
        <fullName evidence="11">Z ring-associated protein ZapA</fullName>
    </alternativeName>
</protein>
<dbReference type="Proteomes" id="UP000243900">
    <property type="component" value="Unassembled WGS sequence"/>
</dbReference>
<evidence type="ECO:0000256" key="10">
    <source>
        <dbReference type="ARBA" id="ARBA00026068"/>
    </source>
</evidence>
<keyword evidence="13" id="KW-1185">Reference proteome</keyword>
<dbReference type="GO" id="GO:0000921">
    <property type="term" value="P:septin ring assembly"/>
    <property type="evidence" value="ECO:0007669"/>
    <property type="project" value="TreeGrafter"/>
</dbReference>
<dbReference type="InterPro" id="IPR007838">
    <property type="entry name" value="Cell_div_ZapA-like"/>
</dbReference>
<dbReference type="OrthoDB" id="6717578at2"/>
<name>A0A2P6AUB5_9GAMM</name>
<evidence type="ECO:0000256" key="4">
    <source>
        <dbReference type="ARBA" id="ARBA00022490"/>
    </source>
</evidence>
<dbReference type="GO" id="GO:0030428">
    <property type="term" value="C:cell septum"/>
    <property type="evidence" value="ECO:0007669"/>
    <property type="project" value="TreeGrafter"/>
</dbReference>
<keyword evidence="8" id="KW-0131">Cell cycle</keyword>
<dbReference type="RefSeq" id="WP_105191242.1">
    <property type="nucleotide sequence ID" value="NZ_PTQZ01000025.1"/>
</dbReference>
<dbReference type="PANTHER" id="PTHR34981">
    <property type="entry name" value="CELL DIVISION PROTEIN ZAPA"/>
    <property type="match status" value="1"/>
</dbReference>
<reference evidence="13" key="1">
    <citation type="submission" date="2018-02" db="EMBL/GenBank/DDBJ databases">
        <title>Genome sequencing of Solimonas sp. HR-BB.</title>
        <authorList>
            <person name="Lee Y."/>
            <person name="Jeon C.O."/>
        </authorList>
    </citation>
    <scope>NUCLEOTIDE SEQUENCE [LARGE SCALE GENOMIC DNA]</scope>
    <source>
        <strain evidence="13">HR-E</strain>
    </source>
</reference>
<dbReference type="GO" id="GO:0043093">
    <property type="term" value="P:FtsZ-dependent cytokinesis"/>
    <property type="evidence" value="ECO:0007669"/>
    <property type="project" value="TreeGrafter"/>
</dbReference>
<dbReference type="PANTHER" id="PTHR34981:SF1">
    <property type="entry name" value="CELL DIVISION PROTEIN ZAPA"/>
    <property type="match status" value="1"/>
</dbReference>
<evidence type="ECO:0000256" key="2">
    <source>
        <dbReference type="ARBA" id="ARBA00010074"/>
    </source>
</evidence>
<proteinExistence type="inferred from homology"/>
<comment type="function">
    <text evidence="9">Activator of cell division through the inhibition of FtsZ GTPase activity, therefore promoting FtsZ assembly into bundles of protofilaments necessary for the formation of the division Z ring. It is recruited early at mid-cell but it is not essential for cell division.</text>
</comment>
<evidence type="ECO:0000256" key="9">
    <source>
        <dbReference type="ARBA" id="ARBA00024910"/>
    </source>
</evidence>
<dbReference type="InterPro" id="IPR042233">
    <property type="entry name" value="Cell_div_ZapA_N"/>
</dbReference>
<evidence type="ECO:0000256" key="5">
    <source>
        <dbReference type="ARBA" id="ARBA00022618"/>
    </source>
</evidence>
<dbReference type="Gene3D" id="1.20.5.50">
    <property type="match status" value="1"/>
</dbReference>
<dbReference type="GO" id="GO:0000917">
    <property type="term" value="P:division septum assembly"/>
    <property type="evidence" value="ECO:0007669"/>
    <property type="project" value="UniProtKB-KW"/>
</dbReference>
<comment type="similarity">
    <text evidence="2">Belongs to the ZapA family. Type 1 subfamily.</text>
</comment>
<keyword evidence="6" id="KW-0175">Coiled coil</keyword>
<evidence type="ECO:0000256" key="6">
    <source>
        <dbReference type="ARBA" id="ARBA00023054"/>
    </source>
</evidence>